<evidence type="ECO:0000313" key="2">
    <source>
        <dbReference type="Proteomes" id="UP000826012"/>
    </source>
</evidence>
<gene>
    <name evidence="1" type="ORF">MTY59_47010</name>
</gene>
<dbReference type="Proteomes" id="UP000826012">
    <property type="component" value="Chromosome"/>
</dbReference>
<protein>
    <recommendedName>
        <fullName evidence="3">Helix-turn-helix domain-containing protein</fullName>
    </recommendedName>
</protein>
<evidence type="ECO:0008006" key="3">
    <source>
        <dbReference type="Google" id="ProtNLM"/>
    </source>
</evidence>
<organism evidence="1 2">
    <name type="scientific">Mycobacterium senriense</name>
    <dbReference type="NCBI Taxonomy" id="2775496"/>
    <lineage>
        <taxon>Bacteria</taxon>
        <taxon>Bacillati</taxon>
        <taxon>Actinomycetota</taxon>
        <taxon>Actinomycetes</taxon>
        <taxon>Mycobacteriales</taxon>
        <taxon>Mycobacteriaceae</taxon>
        <taxon>Mycobacterium</taxon>
        <taxon>Mycobacterium avium complex (MAC)</taxon>
    </lineage>
</organism>
<dbReference type="EMBL" id="AP024828">
    <property type="protein sequence ID" value="BCZ24846.1"/>
    <property type="molecule type" value="Genomic_DNA"/>
</dbReference>
<accession>A0ABM7SU05</accession>
<sequence>MGGNDLPEVMTSAELAKFMRTTPASLAQDRYLGRGVPFVRFGERRVRYLRSDVLAYLAANRMQRTDDQRSAVV</sequence>
<keyword evidence="2" id="KW-1185">Reference proteome</keyword>
<name>A0ABM7SU05_9MYCO</name>
<evidence type="ECO:0000313" key="1">
    <source>
        <dbReference type="EMBL" id="BCZ24846.1"/>
    </source>
</evidence>
<dbReference type="RefSeq" id="WP_221043257.1">
    <property type="nucleotide sequence ID" value="NZ_AP024828.1"/>
</dbReference>
<reference evidence="1 2" key="1">
    <citation type="submission" date="2021-07" db="EMBL/GenBank/DDBJ databases">
        <title>Complete genome sequence of nontuberculous Mycobacterium sp. TY59.</title>
        <authorList>
            <person name="Fukushima K."/>
        </authorList>
    </citation>
    <scope>NUCLEOTIDE SEQUENCE [LARGE SCALE GENOMIC DNA]</scope>
    <source>
        <strain evidence="1 2">TY59</strain>
    </source>
</reference>
<proteinExistence type="predicted"/>